<dbReference type="EMBL" id="BONW01000002">
    <property type="protein sequence ID" value="GIG85738.1"/>
    <property type="molecule type" value="Genomic_DNA"/>
</dbReference>
<feature type="compositionally biased region" description="Pro residues" evidence="1">
    <location>
        <begin position="1"/>
        <end position="13"/>
    </location>
</feature>
<accession>A0ABQ4DTF8</accession>
<reference evidence="2 3" key="1">
    <citation type="submission" date="2021-01" db="EMBL/GenBank/DDBJ databases">
        <title>Whole genome shotgun sequence of Plantactinospora endophytica NBRC 110450.</title>
        <authorList>
            <person name="Komaki H."/>
            <person name="Tamura T."/>
        </authorList>
    </citation>
    <scope>NUCLEOTIDE SEQUENCE [LARGE SCALE GENOMIC DNA]</scope>
    <source>
        <strain evidence="2 3">NBRC 110450</strain>
    </source>
</reference>
<feature type="compositionally biased region" description="Low complexity" evidence="1">
    <location>
        <begin position="126"/>
        <end position="136"/>
    </location>
</feature>
<feature type="region of interest" description="Disordered" evidence="1">
    <location>
        <begin position="116"/>
        <end position="136"/>
    </location>
</feature>
<comment type="caution">
    <text evidence="2">The sequence shown here is derived from an EMBL/GenBank/DDBJ whole genome shotgun (WGS) entry which is preliminary data.</text>
</comment>
<keyword evidence="3" id="KW-1185">Reference proteome</keyword>
<dbReference type="RefSeq" id="WP_203864420.1">
    <property type="nucleotide sequence ID" value="NZ_BONW01000002.1"/>
</dbReference>
<evidence type="ECO:0000313" key="3">
    <source>
        <dbReference type="Proteomes" id="UP000646749"/>
    </source>
</evidence>
<sequence>MPEPTPSRLPDPEPGQLSELGPGAGPGQRFDLMPSPESGHVADPLSGRSPDQVPGWSPSLVDQVALEAASVSWPAPQEIRARARRRNRIRSAAGTVAVVVAVTAGSVGLVERYGGQPGPAEAPALSSTPRPIPTSTPTSAPFVIPPSALVQPEDVGPGLVVDRVDVQADAPVDLIDPSVVIDCPGYGAYERYDGLARLVRRHTVQQPPTVPDDPQTGQAVVHERVFRLAPDAAPRVFADARAVPDLCARYVSSGVFEIDGRRLPVDAEHRWRVLAEGFAGDESVLLEWQTTIRRQDTAAVVDGSAGRLIGVVRVGDLVAAVDRVDEMPDPQRARALTVGAAGRLCEVANPRC</sequence>
<organism evidence="2 3">
    <name type="scientific">Plantactinospora endophytica</name>
    <dbReference type="NCBI Taxonomy" id="673535"/>
    <lineage>
        <taxon>Bacteria</taxon>
        <taxon>Bacillati</taxon>
        <taxon>Actinomycetota</taxon>
        <taxon>Actinomycetes</taxon>
        <taxon>Micromonosporales</taxon>
        <taxon>Micromonosporaceae</taxon>
        <taxon>Plantactinospora</taxon>
    </lineage>
</organism>
<dbReference type="Proteomes" id="UP000646749">
    <property type="component" value="Unassembled WGS sequence"/>
</dbReference>
<evidence type="ECO:0000313" key="2">
    <source>
        <dbReference type="EMBL" id="GIG85738.1"/>
    </source>
</evidence>
<proteinExistence type="predicted"/>
<protein>
    <submittedName>
        <fullName evidence="2">Uncharacterized protein</fullName>
    </submittedName>
</protein>
<evidence type="ECO:0000256" key="1">
    <source>
        <dbReference type="SAM" id="MobiDB-lite"/>
    </source>
</evidence>
<gene>
    <name evidence="2" type="ORF">Pen02_06740</name>
</gene>
<feature type="region of interest" description="Disordered" evidence="1">
    <location>
        <begin position="1"/>
        <end position="57"/>
    </location>
</feature>
<name>A0ABQ4DTF8_9ACTN</name>